<reference evidence="1" key="1">
    <citation type="submission" date="2024-06" db="EMBL/GenBank/DDBJ databases">
        <authorList>
            <person name="Ashkenazi R."/>
            <person name="Lipszyc R.R."/>
            <person name="Braunstein R."/>
            <person name="Yerushalmy O."/>
            <person name="Alkalay-Oren S."/>
            <person name="Coppenhagn-Glazer S."/>
            <person name="Hazan R."/>
        </authorList>
    </citation>
    <scope>NUCLEOTIDE SEQUENCE</scope>
</reference>
<name>A0AAU8GRM7_9VIRU</name>
<proteinExistence type="predicted"/>
<sequence>MKLHLETNIIEGTPEEIIEYTELLEGKSKEVKDDVEDGILGYKFWYLKGATHNKFAVLKASDNYLEDSRGYRYTYPAVSGYARPVYREDVYVKFDEAENKGLALRYFPTLDMFDMD</sequence>
<protein>
    <submittedName>
        <fullName evidence="1">Uncharacterized protein</fullName>
    </submittedName>
</protein>
<accession>A0AAU8GRM7</accession>
<evidence type="ECO:0000313" key="1">
    <source>
        <dbReference type="EMBL" id="XCH45023.1"/>
    </source>
</evidence>
<dbReference type="EMBL" id="PP931174">
    <property type="protein sequence ID" value="XCH45023.1"/>
    <property type="molecule type" value="Genomic_DNA"/>
</dbReference>
<organism evidence="1">
    <name type="scientific">Mammaliicoccus phage MSShimriz1</name>
    <dbReference type="NCBI Taxonomy" id="3230127"/>
    <lineage>
        <taxon>Viruses</taxon>
    </lineage>
</organism>